<keyword evidence="2" id="KW-1185">Reference proteome</keyword>
<dbReference type="EMBL" id="FNRA01000010">
    <property type="protein sequence ID" value="SEB08267.1"/>
    <property type="molecule type" value="Genomic_DNA"/>
</dbReference>
<reference evidence="1 2" key="1">
    <citation type="submission" date="2016-10" db="EMBL/GenBank/DDBJ databases">
        <authorList>
            <person name="de Groot N.N."/>
        </authorList>
    </citation>
    <scope>NUCLEOTIDE SEQUENCE [LARGE SCALE GENOMIC DNA]</scope>
    <source>
        <strain evidence="1 2">DSM 19033</strain>
    </source>
</reference>
<dbReference type="OrthoDB" id="1246242at2"/>
<protein>
    <recommendedName>
        <fullName evidence="3">GDSL-like Lipase/Acylhydrolase family protein</fullName>
    </recommendedName>
</protein>
<dbReference type="Gene3D" id="3.40.50.1110">
    <property type="entry name" value="SGNH hydrolase"/>
    <property type="match status" value="1"/>
</dbReference>
<name>A0A1H4GFL2_9SPHI</name>
<dbReference type="InterPro" id="IPR036514">
    <property type="entry name" value="SGNH_hydro_sf"/>
</dbReference>
<accession>A0A1H4GFL2</accession>
<evidence type="ECO:0000313" key="1">
    <source>
        <dbReference type="EMBL" id="SEB08267.1"/>
    </source>
</evidence>
<dbReference type="Proteomes" id="UP000198850">
    <property type="component" value="Unassembled WGS sequence"/>
</dbReference>
<dbReference type="GO" id="GO:0016788">
    <property type="term" value="F:hydrolase activity, acting on ester bonds"/>
    <property type="evidence" value="ECO:0007669"/>
    <property type="project" value="UniProtKB-ARBA"/>
</dbReference>
<dbReference type="RefSeq" id="WP_090558628.1">
    <property type="nucleotide sequence ID" value="NZ_FNRA01000010.1"/>
</dbReference>
<sequence length="121" mass="13227">MNATTIYGSVKLVINRILTLKPNIRIVFFTPFNRGVYNGEGNGFAPNTNGLTIKNVADGIQDCCKYLGIPSYDLLSNTGINSYNLDTHLSDKLHPNVYGGNRIGKLMGNFINTLPVFGTIT</sequence>
<evidence type="ECO:0000313" key="2">
    <source>
        <dbReference type="Proteomes" id="UP000198850"/>
    </source>
</evidence>
<gene>
    <name evidence="1" type="ORF">SAMN05443550_1101</name>
</gene>
<dbReference type="SUPFAM" id="SSF52266">
    <property type="entry name" value="SGNH hydrolase"/>
    <property type="match status" value="1"/>
</dbReference>
<dbReference type="AlphaFoldDB" id="A0A1H4GFL2"/>
<evidence type="ECO:0008006" key="3">
    <source>
        <dbReference type="Google" id="ProtNLM"/>
    </source>
</evidence>
<proteinExistence type="predicted"/>
<organism evidence="1 2">
    <name type="scientific">Pedobacter hartonius</name>
    <dbReference type="NCBI Taxonomy" id="425514"/>
    <lineage>
        <taxon>Bacteria</taxon>
        <taxon>Pseudomonadati</taxon>
        <taxon>Bacteroidota</taxon>
        <taxon>Sphingobacteriia</taxon>
        <taxon>Sphingobacteriales</taxon>
        <taxon>Sphingobacteriaceae</taxon>
        <taxon>Pedobacter</taxon>
    </lineage>
</organism>